<protein>
    <recommendedName>
        <fullName evidence="4">Lipocalin-like domain-containing protein</fullName>
    </recommendedName>
</protein>
<proteinExistence type="predicted"/>
<dbReference type="Proteomes" id="UP000650081">
    <property type="component" value="Unassembled WGS sequence"/>
</dbReference>
<accession>A0A923TA29</accession>
<evidence type="ECO:0000313" key="3">
    <source>
        <dbReference type="Proteomes" id="UP000650081"/>
    </source>
</evidence>
<feature type="signal peptide" evidence="1">
    <location>
        <begin position="1"/>
        <end position="21"/>
    </location>
</feature>
<sequence length="163" mass="18500">MIHRTILLLSLLLSMFFGCIGSDDDQPGSGCAEEDRSVIIGKWGSPEFITTNTNCYQNQCLELSFELKADFTYHLVYTTYESPSNAVLREVNDQGEFTFNCSQSGNLSGRYSALTFVKGQLTMNSDSLSPREWELEWNGIQGLIIQPEYLGFDHDAFVKLWRQ</sequence>
<organism evidence="2 3">
    <name type="scientific">Neolewinella lacunae</name>
    <dbReference type="NCBI Taxonomy" id="1517758"/>
    <lineage>
        <taxon>Bacteria</taxon>
        <taxon>Pseudomonadati</taxon>
        <taxon>Bacteroidota</taxon>
        <taxon>Saprospiria</taxon>
        <taxon>Saprospirales</taxon>
        <taxon>Lewinellaceae</taxon>
        <taxon>Neolewinella</taxon>
    </lineage>
</organism>
<comment type="caution">
    <text evidence="2">The sequence shown here is derived from an EMBL/GenBank/DDBJ whole genome shotgun (WGS) entry which is preliminary data.</text>
</comment>
<name>A0A923TA29_9BACT</name>
<keyword evidence="1" id="KW-0732">Signal</keyword>
<reference evidence="2" key="1">
    <citation type="submission" date="2020-08" db="EMBL/GenBank/DDBJ databases">
        <title>Lewinella bacteria from marine environments.</title>
        <authorList>
            <person name="Zhong Y."/>
        </authorList>
    </citation>
    <scope>NUCLEOTIDE SEQUENCE</scope>
    <source>
        <strain evidence="2">KCTC 42187</strain>
    </source>
</reference>
<gene>
    <name evidence="2" type="ORF">H9S92_16220</name>
</gene>
<dbReference type="PROSITE" id="PS51257">
    <property type="entry name" value="PROKAR_LIPOPROTEIN"/>
    <property type="match status" value="1"/>
</dbReference>
<evidence type="ECO:0000256" key="1">
    <source>
        <dbReference type="SAM" id="SignalP"/>
    </source>
</evidence>
<keyword evidence="3" id="KW-1185">Reference proteome</keyword>
<evidence type="ECO:0008006" key="4">
    <source>
        <dbReference type="Google" id="ProtNLM"/>
    </source>
</evidence>
<evidence type="ECO:0000313" key="2">
    <source>
        <dbReference type="EMBL" id="MBC6995713.1"/>
    </source>
</evidence>
<dbReference type="AlphaFoldDB" id="A0A923TA29"/>
<feature type="chain" id="PRO_5038070471" description="Lipocalin-like domain-containing protein" evidence="1">
    <location>
        <begin position="22"/>
        <end position="163"/>
    </location>
</feature>
<dbReference type="RefSeq" id="WP_187467738.1">
    <property type="nucleotide sequence ID" value="NZ_JACSIT010000141.1"/>
</dbReference>
<dbReference type="EMBL" id="JACSIT010000141">
    <property type="protein sequence ID" value="MBC6995713.1"/>
    <property type="molecule type" value="Genomic_DNA"/>
</dbReference>